<evidence type="ECO:0000313" key="8">
    <source>
        <dbReference type="Proteomes" id="UP000724874"/>
    </source>
</evidence>
<evidence type="ECO:0000256" key="6">
    <source>
        <dbReference type="SAM" id="Phobius"/>
    </source>
</evidence>
<dbReference type="Pfam" id="PF09446">
    <property type="entry name" value="VMA21"/>
    <property type="match status" value="1"/>
</dbReference>
<dbReference type="GO" id="GO:0070072">
    <property type="term" value="P:vacuolar proton-transporting V-type ATPase complex assembly"/>
    <property type="evidence" value="ECO:0007669"/>
    <property type="project" value="InterPro"/>
</dbReference>
<keyword evidence="8" id="KW-1185">Reference proteome</keyword>
<dbReference type="EMBL" id="JADNYJ010000001">
    <property type="protein sequence ID" value="KAF8913793.1"/>
    <property type="molecule type" value="Genomic_DNA"/>
</dbReference>
<name>A0A9P5P1N4_GYMJU</name>
<accession>A0A9P5P1N4</accession>
<evidence type="ECO:0000256" key="2">
    <source>
        <dbReference type="ARBA" id="ARBA00022824"/>
    </source>
</evidence>
<feature type="transmembrane region" description="Helical" evidence="6">
    <location>
        <begin position="52"/>
        <end position="70"/>
    </location>
</feature>
<evidence type="ECO:0000313" key="7">
    <source>
        <dbReference type="EMBL" id="KAF8913793.1"/>
    </source>
</evidence>
<sequence length="95" mass="10100">MSEQVAIGKINADSAAGGVLFKLILFSMSLGVMPLTSYYASLKYLWNGNATLAAITAVVAANIVLVAYIISSVWEDNKTTSAASPKEKIDTKKDK</sequence>
<feature type="transmembrane region" description="Helical" evidence="6">
    <location>
        <begin position="20"/>
        <end position="40"/>
    </location>
</feature>
<evidence type="ECO:0000256" key="4">
    <source>
        <dbReference type="ARBA" id="ARBA00023136"/>
    </source>
</evidence>
<protein>
    <recommendedName>
        <fullName evidence="9">Vacuolar ATPase assembly integral membrane protein VMA21</fullName>
    </recommendedName>
</protein>
<dbReference type="OrthoDB" id="160405at2759"/>
<evidence type="ECO:0000256" key="3">
    <source>
        <dbReference type="ARBA" id="ARBA00022989"/>
    </source>
</evidence>
<gene>
    <name evidence="7" type="ORF">CPB84DRAFT_1840591</name>
</gene>
<dbReference type="AlphaFoldDB" id="A0A9P5P1N4"/>
<evidence type="ECO:0000256" key="1">
    <source>
        <dbReference type="ARBA" id="ARBA00022692"/>
    </source>
</evidence>
<comment type="caution">
    <text evidence="7">The sequence shown here is derived from an EMBL/GenBank/DDBJ whole genome shotgun (WGS) entry which is preliminary data.</text>
</comment>
<reference evidence="7" key="1">
    <citation type="submission" date="2020-11" db="EMBL/GenBank/DDBJ databases">
        <authorList>
            <consortium name="DOE Joint Genome Institute"/>
            <person name="Ahrendt S."/>
            <person name="Riley R."/>
            <person name="Andreopoulos W."/>
            <person name="LaButti K."/>
            <person name="Pangilinan J."/>
            <person name="Ruiz-duenas F.J."/>
            <person name="Barrasa J.M."/>
            <person name="Sanchez-Garcia M."/>
            <person name="Camarero S."/>
            <person name="Miyauchi S."/>
            <person name="Serrano A."/>
            <person name="Linde D."/>
            <person name="Babiker R."/>
            <person name="Drula E."/>
            <person name="Ayuso-Fernandez I."/>
            <person name="Pacheco R."/>
            <person name="Padilla G."/>
            <person name="Ferreira P."/>
            <person name="Barriuso J."/>
            <person name="Kellner H."/>
            <person name="Castanera R."/>
            <person name="Alfaro M."/>
            <person name="Ramirez L."/>
            <person name="Pisabarro A.G."/>
            <person name="Kuo A."/>
            <person name="Tritt A."/>
            <person name="Lipzen A."/>
            <person name="He G."/>
            <person name="Yan M."/>
            <person name="Ng V."/>
            <person name="Cullen D."/>
            <person name="Martin F."/>
            <person name="Rosso M.-N."/>
            <person name="Henrissat B."/>
            <person name="Hibbett D."/>
            <person name="Martinez A.T."/>
            <person name="Grigoriev I.V."/>
        </authorList>
    </citation>
    <scope>NUCLEOTIDE SEQUENCE</scope>
    <source>
        <strain evidence="7">AH 44721</strain>
    </source>
</reference>
<evidence type="ECO:0008006" key="9">
    <source>
        <dbReference type="Google" id="ProtNLM"/>
    </source>
</evidence>
<evidence type="ECO:0000256" key="5">
    <source>
        <dbReference type="ARBA" id="ARBA00023329"/>
    </source>
</evidence>
<keyword evidence="2" id="KW-0256">Endoplasmic reticulum</keyword>
<proteinExistence type="predicted"/>
<dbReference type="Proteomes" id="UP000724874">
    <property type="component" value="Unassembled WGS sequence"/>
</dbReference>
<keyword evidence="4 6" id="KW-0472">Membrane</keyword>
<dbReference type="GO" id="GO:0031410">
    <property type="term" value="C:cytoplasmic vesicle"/>
    <property type="evidence" value="ECO:0007669"/>
    <property type="project" value="UniProtKB-KW"/>
</dbReference>
<keyword evidence="3 6" id="KW-1133">Transmembrane helix</keyword>
<dbReference type="InterPro" id="IPR019013">
    <property type="entry name" value="Vma21"/>
</dbReference>
<keyword evidence="1 6" id="KW-0812">Transmembrane</keyword>
<keyword evidence="5" id="KW-0968">Cytoplasmic vesicle</keyword>
<organism evidence="7 8">
    <name type="scientific">Gymnopilus junonius</name>
    <name type="common">Spectacular rustgill mushroom</name>
    <name type="synonym">Gymnopilus spectabilis subsp. junonius</name>
    <dbReference type="NCBI Taxonomy" id="109634"/>
    <lineage>
        <taxon>Eukaryota</taxon>
        <taxon>Fungi</taxon>
        <taxon>Dikarya</taxon>
        <taxon>Basidiomycota</taxon>
        <taxon>Agaricomycotina</taxon>
        <taxon>Agaricomycetes</taxon>
        <taxon>Agaricomycetidae</taxon>
        <taxon>Agaricales</taxon>
        <taxon>Agaricineae</taxon>
        <taxon>Hymenogastraceae</taxon>
        <taxon>Gymnopilus</taxon>
    </lineage>
</organism>